<dbReference type="Proteomes" id="UP000190061">
    <property type="component" value="Unassembled WGS sequence"/>
</dbReference>
<protein>
    <recommendedName>
        <fullName evidence="4">Riboflavin biosynthesis protein RibA</fullName>
    </recommendedName>
</protein>
<evidence type="ECO:0000256" key="1">
    <source>
        <dbReference type="SAM" id="Phobius"/>
    </source>
</evidence>
<dbReference type="OrthoDB" id="8562850at2"/>
<dbReference type="RefSeq" id="WP_078758082.1">
    <property type="nucleotide sequence ID" value="NZ_FUXP01000004.1"/>
</dbReference>
<accession>A0A1T4Q5A9</accession>
<dbReference type="STRING" id="1122188.SAMN02745674_01485"/>
<keyword evidence="1" id="KW-0812">Transmembrane</keyword>
<keyword evidence="1" id="KW-1133">Transmembrane helix</keyword>
<sequence>MRTDGPVLGERAPSKVAALFGDQRGAEAAAARLRRELGLGEAQVRVLSPGEPHPGRKIEPDDRGIWHTAIKAHVTLGLLGLMAGLVLFGLLWAAGITAVRSSPWAAGGAVVMFGAVFGLLAGGLVTLRPDHDKLIVEVREAVAGGRYAVVTHPVDRGQRERSIELLAEESGEVLRTL</sequence>
<feature type="transmembrane region" description="Helical" evidence="1">
    <location>
        <begin position="76"/>
        <end position="98"/>
    </location>
</feature>
<feature type="transmembrane region" description="Helical" evidence="1">
    <location>
        <begin position="104"/>
        <end position="127"/>
    </location>
</feature>
<name>A0A1T4Q5A9_9GAMM</name>
<evidence type="ECO:0000313" key="2">
    <source>
        <dbReference type="EMBL" id="SJZ98721.1"/>
    </source>
</evidence>
<dbReference type="AlphaFoldDB" id="A0A1T4Q5A9"/>
<organism evidence="2 3">
    <name type="scientific">Lysobacter spongiicola DSM 21749</name>
    <dbReference type="NCBI Taxonomy" id="1122188"/>
    <lineage>
        <taxon>Bacteria</taxon>
        <taxon>Pseudomonadati</taxon>
        <taxon>Pseudomonadota</taxon>
        <taxon>Gammaproteobacteria</taxon>
        <taxon>Lysobacterales</taxon>
        <taxon>Lysobacteraceae</taxon>
        <taxon>Novilysobacter</taxon>
    </lineage>
</organism>
<dbReference type="EMBL" id="FUXP01000004">
    <property type="protein sequence ID" value="SJZ98721.1"/>
    <property type="molecule type" value="Genomic_DNA"/>
</dbReference>
<keyword evidence="1" id="KW-0472">Membrane</keyword>
<gene>
    <name evidence="2" type="ORF">SAMN02745674_01485</name>
</gene>
<evidence type="ECO:0000313" key="3">
    <source>
        <dbReference type="Proteomes" id="UP000190061"/>
    </source>
</evidence>
<reference evidence="2 3" key="1">
    <citation type="submission" date="2017-02" db="EMBL/GenBank/DDBJ databases">
        <authorList>
            <person name="Peterson S.W."/>
        </authorList>
    </citation>
    <scope>NUCLEOTIDE SEQUENCE [LARGE SCALE GENOMIC DNA]</scope>
    <source>
        <strain evidence="2 3">DSM 21749</strain>
    </source>
</reference>
<keyword evidence="3" id="KW-1185">Reference proteome</keyword>
<proteinExistence type="predicted"/>
<evidence type="ECO:0008006" key="4">
    <source>
        <dbReference type="Google" id="ProtNLM"/>
    </source>
</evidence>